<evidence type="ECO:0000256" key="4">
    <source>
        <dbReference type="ARBA" id="ARBA00022475"/>
    </source>
</evidence>
<name>A0A367CF53_9ENTE</name>
<dbReference type="GeneID" id="56741781"/>
<keyword evidence="6" id="KW-1133">Transmembrane helix</keyword>
<dbReference type="AlphaFoldDB" id="A0A367CF53"/>
<evidence type="ECO:0000256" key="7">
    <source>
        <dbReference type="ARBA" id="ARBA00023136"/>
    </source>
</evidence>
<organism evidence="8 9">
    <name type="scientific">Enterococcus durans</name>
    <dbReference type="NCBI Taxonomy" id="53345"/>
    <lineage>
        <taxon>Bacteria</taxon>
        <taxon>Bacillati</taxon>
        <taxon>Bacillota</taxon>
        <taxon>Bacilli</taxon>
        <taxon>Lactobacillales</taxon>
        <taxon>Enterococcaceae</taxon>
        <taxon>Enterococcus</taxon>
    </lineage>
</organism>
<dbReference type="Pfam" id="PF03591">
    <property type="entry name" value="AzlC"/>
    <property type="match status" value="1"/>
</dbReference>
<comment type="similarity">
    <text evidence="2">Belongs to the AzlC family.</text>
</comment>
<dbReference type="InterPro" id="IPR011606">
    <property type="entry name" value="Brnchd-chn_aa_trnsp_permease"/>
</dbReference>
<dbReference type="EMBL" id="LEPB01000004">
    <property type="protein sequence ID" value="RCA11106.1"/>
    <property type="molecule type" value="Genomic_DNA"/>
</dbReference>
<reference evidence="8 9" key="1">
    <citation type="submission" date="2015-06" db="EMBL/GenBank/DDBJ databases">
        <title>The Genome Sequence of Enterococcus durans 4EA1.</title>
        <authorList>
            <consortium name="The Broad Institute Genomics Platform"/>
            <consortium name="The Broad Institute Genome Sequencing Center for Infectious Disease"/>
            <person name="Earl A.M."/>
            <person name="Van Tyne D."/>
            <person name="Lebreton F."/>
            <person name="Saavedra J.T."/>
            <person name="Gilmore M.S."/>
            <person name="Manson Mcguire A."/>
            <person name="Clock S."/>
            <person name="Crupain M."/>
            <person name="Rangan U."/>
            <person name="Young S."/>
            <person name="Abouelleil A."/>
            <person name="Cao P."/>
            <person name="Chapman S.B."/>
            <person name="Griggs A."/>
            <person name="Priest M."/>
            <person name="Shea T."/>
            <person name="Wortman J."/>
            <person name="Nusbaum C."/>
            <person name="Birren B."/>
        </authorList>
    </citation>
    <scope>NUCLEOTIDE SEQUENCE [LARGE SCALE GENOMIC DNA]</scope>
    <source>
        <strain evidence="8 9">4EA1</strain>
    </source>
</reference>
<proteinExistence type="inferred from homology"/>
<comment type="caution">
    <text evidence="8">The sequence shown here is derived from an EMBL/GenBank/DDBJ whole genome shotgun (WGS) entry which is preliminary data.</text>
</comment>
<protein>
    <submittedName>
        <fullName evidence="8">Azaleucine resistance protein AzlC</fullName>
    </submittedName>
</protein>
<dbReference type="RefSeq" id="WP_081134315.1">
    <property type="nucleotide sequence ID" value="NZ_CABGLT010000002.1"/>
</dbReference>
<gene>
    <name evidence="8" type="ORF">EA71_01861</name>
</gene>
<keyword evidence="5" id="KW-0812">Transmembrane</keyword>
<evidence type="ECO:0000256" key="5">
    <source>
        <dbReference type="ARBA" id="ARBA00022692"/>
    </source>
</evidence>
<evidence type="ECO:0000313" key="9">
    <source>
        <dbReference type="Proteomes" id="UP000252797"/>
    </source>
</evidence>
<dbReference type="PANTHER" id="PTHR34979:SF1">
    <property type="entry name" value="INNER MEMBRANE PROTEIN YGAZ"/>
    <property type="match status" value="1"/>
</dbReference>
<dbReference type="Proteomes" id="UP000252797">
    <property type="component" value="Unassembled WGS sequence"/>
</dbReference>
<accession>A0A367CF53</accession>
<evidence type="ECO:0000256" key="2">
    <source>
        <dbReference type="ARBA" id="ARBA00010735"/>
    </source>
</evidence>
<dbReference type="PANTHER" id="PTHR34979">
    <property type="entry name" value="INNER MEMBRANE PROTEIN YGAZ"/>
    <property type="match status" value="1"/>
</dbReference>
<comment type="subcellular location">
    <subcellularLocation>
        <location evidence="1">Cell membrane</location>
        <topology evidence="1">Multi-pass membrane protein</topology>
    </subcellularLocation>
</comment>
<sequence>MNGNLNQRTAITDTLPTVFGYIGIGIAFGIVGKAAGFSPFVVTLMSLLIYAGSAQFITVTMLVSHSPILSIIFSTFLVNARMILMSMTLAPFFKKESLAKNLFLGTLLTDESFALGMNKLNHTGGKLNFSWMNTANWIAYLTWVISTFVGSVIGNLITDPNKYGLDFAIVAMFIGLLYLQVISDRSLHRLLQLLVILFTLILVYLGLIVIPSNLLIVIVTLLGCGFGVIIKHAFF</sequence>
<dbReference type="GO" id="GO:0005886">
    <property type="term" value="C:plasma membrane"/>
    <property type="evidence" value="ECO:0007669"/>
    <property type="project" value="UniProtKB-SubCell"/>
</dbReference>
<evidence type="ECO:0000256" key="1">
    <source>
        <dbReference type="ARBA" id="ARBA00004651"/>
    </source>
</evidence>
<evidence type="ECO:0000256" key="3">
    <source>
        <dbReference type="ARBA" id="ARBA00022448"/>
    </source>
</evidence>
<evidence type="ECO:0000313" key="8">
    <source>
        <dbReference type="EMBL" id="RCA11106.1"/>
    </source>
</evidence>
<dbReference type="GO" id="GO:1903785">
    <property type="term" value="P:L-valine transmembrane transport"/>
    <property type="evidence" value="ECO:0007669"/>
    <property type="project" value="TreeGrafter"/>
</dbReference>
<keyword evidence="3" id="KW-0813">Transport</keyword>
<keyword evidence="4" id="KW-1003">Cell membrane</keyword>
<evidence type="ECO:0000256" key="6">
    <source>
        <dbReference type="ARBA" id="ARBA00022989"/>
    </source>
</evidence>
<keyword evidence="7" id="KW-0472">Membrane</keyword>